<dbReference type="RefSeq" id="YP_009042585.1">
    <property type="nucleotide sequence ID" value="NC_024355.1"/>
</dbReference>
<keyword evidence="2" id="KW-1185">Reference proteome</keyword>
<dbReference type="Proteomes" id="UP000026999">
    <property type="component" value="Segment"/>
</dbReference>
<protein>
    <submittedName>
        <fullName evidence="1">Uncharacterized protein</fullName>
    </submittedName>
</protein>
<accession>A0A060AEY9</accession>
<name>A0A060AEY9_9CAUD</name>
<dbReference type="OrthoDB" id="33259at10239"/>
<reference evidence="1 2" key="1">
    <citation type="journal article" date="2014" name="Genome Announc.">
        <title>Complete Genome Sequence of a Staphylococcus epidermidis Bacteriophage Isolated from the Anterior Nares of Humans.</title>
        <authorList>
            <person name="Aswani V.H."/>
            <person name="Tremblay D.M."/>
            <person name="Moineau S."/>
            <person name="Shukla S.K."/>
        </authorList>
    </citation>
    <scope>NUCLEOTIDE SEQUENCE [LARGE SCALE GENOMIC DNA]</scope>
</reference>
<evidence type="ECO:0000313" key="2">
    <source>
        <dbReference type="Proteomes" id="UP000026999"/>
    </source>
</evidence>
<proteinExistence type="predicted"/>
<organism evidence="1 2">
    <name type="scientific">Staphylococcus phage 6ec</name>
    <dbReference type="NCBI Taxonomy" id="1500386"/>
    <lineage>
        <taxon>Viruses</taxon>
        <taxon>Duplodnaviria</taxon>
        <taxon>Heunggongvirae</taxon>
        <taxon>Uroviricota</taxon>
        <taxon>Caudoviricetes</taxon>
        <taxon>Sextaecvirus</taxon>
        <taxon>Sextaecvirus sextaec</taxon>
    </lineage>
</organism>
<sequence length="89" mass="10461">MKFIFQEGNRKLDLKVGDLVKHKLSKNDEHHIMMVVKHADKYNLVKFQKYEPNEKSIVLAFDEPIDLSTVSDDYVLVSDTENAELKFEY</sequence>
<dbReference type="EMBL" id="KJ804259">
    <property type="protein sequence ID" value="AIA64106.1"/>
    <property type="molecule type" value="Genomic_DNA"/>
</dbReference>
<evidence type="ECO:0000313" key="1">
    <source>
        <dbReference type="EMBL" id="AIA64106.1"/>
    </source>
</evidence>
<gene>
    <name evidence="1" type="ORF">PHAGE6E_80</name>
</gene>
<dbReference type="KEGG" id="vg:19685821"/>
<dbReference type="GeneID" id="19685821"/>